<keyword evidence="5 9" id="KW-0560">Oxidoreductase</keyword>
<feature type="binding site" evidence="9">
    <location>
        <position position="120"/>
    </location>
    <ligand>
        <name>NADPH</name>
        <dbReference type="ChEBI" id="CHEBI:57783"/>
    </ligand>
</feature>
<dbReference type="PIRSF" id="PIRSF006205">
    <property type="entry name" value="Dxp_reductismrs"/>
    <property type="match status" value="1"/>
</dbReference>
<comment type="similarity">
    <text evidence="2 9">Belongs to the DXR family.</text>
</comment>
<feature type="binding site" evidence="9">
    <location>
        <position position="217"/>
    </location>
    <ligand>
        <name>Mn(2+)</name>
        <dbReference type="ChEBI" id="CHEBI:29035"/>
    </ligand>
</feature>
<dbReference type="InterPro" id="IPR013512">
    <property type="entry name" value="DXP_reductoisomerase_N"/>
</dbReference>
<dbReference type="GO" id="GO:0030604">
    <property type="term" value="F:1-deoxy-D-xylulose-5-phosphate reductoisomerase activity"/>
    <property type="evidence" value="ECO:0007669"/>
    <property type="project" value="UniProtKB-UniRule"/>
</dbReference>
<feature type="binding site" evidence="9">
    <location>
        <position position="36"/>
    </location>
    <ligand>
        <name>NADPH</name>
        <dbReference type="ChEBI" id="CHEBI:57783"/>
    </ligand>
</feature>
<evidence type="ECO:0000256" key="3">
    <source>
        <dbReference type="ARBA" id="ARBA00022723"/>
    </source>
</evidence>
<accession>M2PL58</accession>
<dbReference type="STRING" id="999415.HMPREF9943_01425"/>
<dbReference type="GO" id="GO:0030145">
    <property type="term" value="F:manganese ion binding"/>
    <property type="evidence" value="ECO:0007669"/>
    <property type="project" value="TreeGrafter"/>
</dbReference>
<feature type="binding site" evidence="9">
    <location>
        <position position="147"/>
    </location>
    <ligand>
        <name>1-deoxy-D-xylulose 5-phosphate</name>
        <dbReference type="ChEBI" id="CHEBI:57792"/>
    </ligand>
</feature>
<feature type="binding site" evidence="9">
    <location>
        <position position="122"/>
    </location>
    <ligand>
        <name>NADPH</name>
        <dbReference type="ChEBI" id="CHEBI:57783"/>
    </ligand>
</feature>
<evidence type="ECO:0000256" key="1">
    <source>
        <dbReference type="ARBA" id="ARBA00005094"/>
    </source>
</evidence>
<feature type="binding site" evidence="9">
    <location>
        <position position="11"/>
    </location>
    <ligand>
        <name>NADPH</name>
        <dbReference type="ChEBI" id="CHEBI:57783"/>
    </ligand>
</feature>
<dbReference type="EC" id="1.1.1.267" evidence="9"/>
<feature type="binding site" evidence="9">
    <location>
        <position position="213"/>
    </location>
    <ligand>
        <name>1-deoxy-D-xylulose 5-phosphate</name>
        <dbReference type="ChEBI" id="CHEBI:57792"/>
    </ligand>
</feature>
<comment type="caution">
    <text evidence="13">The sequence shown here is derived from an EMBL/GenBank/DDBJ whole genome shotgun (WGS) entry which is preliminary data.</text>
</comment>
<dbReference type="Pfam" id="PF13288">
    <property type="entry name" value="DXPR_C"/>
    <property type="match status" value="1"/>
</dbReference>
<keyword evidence="3 9" id="KW-0479">Metal-binding</keyword>
<dbReference type="GO" id="GO:0070402">
    <property type="term" value="F:NADPH binding"/>
    <property type="evidence" value="ECO:0007669"/>
    <property type="project" value="InterPro"/>
</dbReference>
<keyword evidence="7 9" id="KW-0414">Isoprene biosynthesis</keyword>
<feature type="binding site" evidence="9">
    <location>
        <position position="38"/>
    </location>
    <ligand>
        <name>NADPH</name>
        <dbReference type="ChEBI" id="CHEBI:57783"/>
    </ligand>
</feature>
<dbReference type="NCBIfam" id="NF009114">
    <property type="entry name" value="PRK12464.1"/>
    <property type="match status" value="1"/>
</dbReference>
<keyword evidence="4 9" id="KW-0521">NADP</keyword>
<evidence type="ECO:0000256" key="5">
    <source>
        <dbReference type="ARBA" id="ARBA00023002"/>
    </source>
</evidence>
<comment type="cofactor">
    <cofactor evidence="9">
        <name>Mg(2+)</name>
        <dbReference type="ChEBI" id="CHEBI:18420"/>
    </cofactor>
    <cofactor evidence="9">
        <name>Mn(2+)</name>
        <dbReference type="ChEBI" id="CHEBI:29035"/>
    </cofactor>
</comment>
<evidence type="ECO:0000259" key="12">
    <source>
        <dbReference type="Pfam" id="PF13288"/>
    </source>
</evidence>
<dbReference type="RefSeq" id="WP_004803514.1">
    <property type="nucleotide sequence ID" value="NZ_KB446649.1"/>
</dbReference>
<dbReference type="Pfam" id="PF08436">
    <property type="entry name" value="DXP_redisom_C"/>
    <property type="match status" value="1"/>
</dbReference>
<dbReference type="UniPathway" id="UPA00056">
    <property type="reaction ID" value="UER00092"/>
</dbReference>
<keyword evidence="13" id="KW-0413">Isomerase</keyword>
<feature type="binding site" evidence="9">
    <location>
        <position position="217"/>
    </location>
    <ligand>
        <name>1-deoxy-D-xylulose 5-phosphate</name>
        <dbReference type="ChEBI" id="CHEBI:57792"/>
    </ligand>
</feature>
<evidence type="ECO:0000313" key="13">
    <source>
        <dbReference type="EMBL" id="EMD16304.1"/>
    </source>
</evidence>
<evidence type="ECO:0000256" key="8">
    <source>
        <dbReference type="ARBA" id="ARBA00048543"/>
    </source>
</evidence>
<dbReference type="HAMAP" id="MF_00183">
    <property type="entry name" value="DXP_reductoisom"/>
    <property type="match status" value="1"/>
</dbReference>
<keyword evidence="9" id="KW-0460">Magnesium</keyword>
<feature type="binding site" evidence="9">
    <location>
        <position position="146"/>
    </location>
    <ligand>
        <name>Mn(2+)</name>
        <dbReference type="ChEBI" id="CHEBI:29035"/>
    </ligand>
</feature>
<feature type="binding site" evidence="9">
    <location>
        <position position="10"/>
    </location>
    <ligand>
        <name>NADPH</name>
        <dbReference type="ChEBI" id="CHEBI:57783"/>
    </ligand>
</feature>
<dbReference type="InterPro" id="IPR036291">
    <property type="entry name" value="NAD(P)-bd_dom_sf"/>
</dbReference>
<name>M2PL58_9FIRM</name>
<feature type="binding site" evidence="9">
    <location>
        <position position="172"/>
    </location>
    <ligand>
        <name>1-deoxy-D-xylulose 5-phosphate</name>
        <dbReference type="ChEBI" id="CHEBI:57792"/>
    </ligand>
</feature>
<evidence type="ECO:0000256" key="7">
    <source>
        <dbReference type="ARBA" id="ARBA00023229"/>
    </source>
</evidence>
<dbReference type="NCBIfam" id="TIGR00243">
    <property type="entry name" value="Dxr"/>
    <property type="match status" value="1"/>
</dbReference>
<feature type="binding site" evidence="9">
    <location>
        <position position="201"/>
    </location>
    <ligand>
        <name>NADPH</name>
        <dbReference type="ChEBI" id="CHEBI:57783"/>
    </ligand>
</feature>
<dbReference type="GO" id="GO:0051484">
    <property type="term" value="P:isopentenyl diphosphate biosynthetic process, methylerythritol 4-phosphate pathway involved in terpenoid biosynthetic process"/>
    <property type="evidence" value="ECO:0007669"/>
    <property type="project" value="TreeGrafter"/>
</dbReference>
<comment type="catalytic activity">
    <reaction evidence="8">
        <text>2-C-methyl-D-erythritol 4-phosphate + NADP(+) = 1-deoxy-D-xylulose 5-phosphate + NADPH + H(+)</text>
        <dbReference type="Rhea" id="RHEA:13717"/>
        <dbReference type="ChEBI" id="CHEBI:15378"/>
        <dbReference type="ChEBI" id="CHEBI:57783"/>
        <dbReference type="ChEBI" id="CHEBI:57792"/>
        <dbReference type="ChEBI" id="CHEBI:58262"/>
        <dbReference type="ChEBI" id="CHEBI:58349"/>
        <dbReference type="EC" id="1.1.1.267"/>
    </reaction>
    <physiologicalReaction direction="right-to-left" evidence="8">
        <dbReference type="Rhea" id="RHEA:13719"/>
    </physiologicalReaction>
</comment>
<dbReference type="OrthoDB" id="9806546at2"/>
<dbReference type="PATRIC" id="fig|999415.3.peg.1451"/>
<sequence>MKKLCILGVTGSIGTQSIEVVLGHPELFTITAISCGRNIQKCEKIMNQLQIPHICVQEEKDYKYLKEKYPDKSFYLGSEGMIKIASLNEVDIVLNAVVGFAGLLPTIEAIKAGKDIAIANKETLVAAGHIIIPLVKEYQVKILPVDSEHSAIWQSLYGRSHNEIDKIILTCSGGSFRDKSKEELRNVTVDQALKHPNWNMGAKITVDSATLFNKGLEVIEAKWLFDVDYDQIEVLIHPESVIHSMVEFKDHAIIGQLGTPDMKLPIQYALTYPRRDNLIGSERLDLTKTNGLHFYHPDTDRFPALTLAYEAGRRGGSMPCVLNAANEQANSYFREGKIRFLDIYDLARQAMYAHQAIDQPTLDELLEIDKSTRLFVQKKVRLMNADYY</sequence>
<reference evidence="13 14" key="1">
    <citation type="submission" date="2013-02" db="EMBL/GenBank/DDBJ databases">
        <title>The Genome Sequence of Lactobacillus catenaformis F0143.</title>
        <authorList>
            <consortium name="The Broad Institute Genome Sequencing Platform"/>
            <person name="Earl A."/>
            <person name="Ward D."/>
            <person name="Feldgarden M."/>
            <person name="Gevers D."/>
            <person name="Izard J."/>
            <person name="Blanton J.M."/>
            <person name="Mathney J."/>
            <person name="Dewhirst F.E."/>
            <person name="Young S.K."/>
            <person name="Zeng Q."/>
            <person name="Gargeya S."/>
            <person name="Fitzgerald M."/>
            <person name="Haas B."/>
            <person name="Abouelleil A."/>
            <person name="Alvarado L."/>
            <person name="Arachchi H.M."/>
            <person name="Berlin A."/>
            <person name="Chapman S.B."/>
            <person name="Gearin G."/>
            <person name="Goldberg J."/>
            <person name="Griggs A."/>
            <person name="Gujja S."/>
            <person name="Hansen M."/>
            <person name="Heiman D."/>
            <person name="Howarth C."/>
            <person name="Larimer J."/>
            <person name="Lui A."/>
            <person name="MacDonald P.J.P."/>
            <person name="McCowen C."/>
            <person name="Montmayeur A."/>
            <person name="Murphy C."/>
            <person name="Neiman D."/>
            <person name="Pearson M."/>
            <person name="Priest M."/>
            <person name="Roberts A."/>
            <person name="Saif S."/>
            <person name="Shea T."/>
            <person name="Sisk P."/>
            <person name="Stolte C."/>
            <person name="Sykes S."/>
            <person name="Wortman J."/>
            <person name="Nusbaum C."/>
            <person name="Birren B."/>
        </authorList>
    </citation>
    <scope>NUCLEOTIDE SEQUENCE [LARGE SCALE GENOMIC DNA]</scope>
    <source>
        <strain evidence="13 14">OT 569</strain>
    </source>
</reference>
<dbReference type="PANTHER" id="PTHR30525">
    <property type="entry name" value="1-DEOXY-D-XYLULOSE 5-PHOSPHATE REDUCTOISOMERASE"/>
    <property type="match status" value="1"/>
</dbReference>
<feature type="binding site" evidence="9">
    <location>
        <position position="208"/>
    </location>
    <ligand>
        <name>1-deoxy-D-xylulose 5-phosphate</name>
        <dbReference type="ChEBI" id="CHEBI:57792"/>
    </ligand>
</feature>
<evidence type="ECO:0000256" key="9">
    <source>
        <dbReference type="HAMAP-Rule" id="MF_00183"/>
    </source>
</evidence>
<dbReference type="Gene3D" id="1.10.1740.10">
    <property type="match status" value="1"/>
</dbReference>
<evidence type="ECO:0000259" key="10">
    <source>
        <dbReference type="Pfam" id="PF02670"/>
    </source>
</evidence>
<dbReference type="InterPro" id="IPR036169">
    <property type="entry name" value="DXPR_C_sf"/>
</dbReference>
<dbReference type="eggNOG" id="COG0743">
    <property type="taxonomic scope" value="Bacteria"/>
</dbReference>
<feature type="domain" description="1-deoxy-D-xylulose 5-phosphate reductoisomerase C-terminal" evidence="11">
    <location>
        <begin position="142"/>
        <end position="225"/>
    </location>
</feature>
<keyword evidence="6 9" id="KW-0464">Manganese</keyword>
<feature type="domain" description="1-deoxy-D-xylulose 5-phosphate reductoisomerase N-terminal" evidence="10">
    <location>
        <begin position="4"/>
        <end position="128"/>
    </location>
</feature>
<feature type="binding site" evidence="9">
    <location>
        <position position="13"/>
    </location>
    <ligand>
        <name>NADPH</name>
        <dbReference type="ChEBI" id="CHEBI:57783"/>
    </ligand>
</feature>
<evidence type="ECO:0000256" key="2">
    <source>
        <dbReference type="ARBA" id="ARBA00006825"/>
    </source>
</evidence>
<dbReference type="SUPFAM" id="SSF55347">
    <property type="entry name" value="Glyceraldehyde-3-phosphate dehydrogenase-like, C-terminal domain"/>
    <property type="match status" value="1"/>
</dbReference>
<dbReference type="Proteomes" id="UP000011758">
    <property type="component" value="Unassembled WGS sequence"/>
</dbReference>
<dbReference type="SUPFAM" id="SSF51735">
    <property type="entry name" value="NAD(P)-binding Rossmann-fold domains"/>
    <property type="match status" value="1"/>
</dbReference>
<comment type="pathway">
    <text evidence="1 9">Isoprenoid biosynthesis; isopentenyl diphosphate biosynthesis via DXP pathway; isopentenyl diphosphate from 1-deoxy-D-xylulose 5-phosphate: step 1/6.</text>
</comment>
<feature type="binding site" evidence="9">
    <location>
        <position position="12"/>
    </location>
    <ligand>
        <name>NADPH</name>
        <dbReference type="ChEBI" id="CHEBI:57783"/>
    </ligand>
</feature>
<dbReference type="PANTHER" id="PTHR30525:SF0">
    <property type="entry name" value="1-DEOXY-D-XYLULOSE 5-PHOSPHATE REDUCTOISOMERASE, CHLOROPLASTIC"/>
    <property type="match status" value="1"/>
</dbReference>
<evidence type="ECO:0000259" key="11">
    <source>
        <dbReference type="Pfam" id="PF08436"/>
    </source>
</evidence>
<evidence type="ECO:0000313" key="14">
    <source>
        <dbReference type="Proteomes" id="UP000011758"/>
    </source>
</evidence>
<dbReference type="Gene3D" id="3.40.50.720">
    <property type="entry name" value="NAD(P)-binding Rossmann-like Domain"/>
    <property type="match status" value="1"/>
</dbReference>
<feature type="binding site" evidence="9">
    <location>
        <position position="148"/>
    </location>
    <ligand>
        <name>Mn(2+)</name>
        <dbReference type="ChEBI" id="CHEBI:29035"/>
    </ligand>
</feature>
<dbReference type="InterPro" id="IPR003821">
    <property type="entry name" value="DXP_reductoisomerase"/>
</dbReference>
<dbReference type="InterPro" id="IPR026877">
    <property type="entry name" value="DXPR_C"/>
</dbReference>
<feature type="binding site" evidence="9">
    <location>
        <position position="121"/>
    </location>
    <ligand>
        <name>1-deoxy-D-xylulose 5-phosphate</name>
        <dbReference type="ChEBI" id="CHEBI:57792"/>
    </ligand>
</feature>
<keyword evidence="14" id="KW-1185">Reference proteome</keyword>
<comment type="function">
    <text evidence="9">Catalyzes the NADPH-dependent rearrangement and reduction of 1-deoxy-D-xylulose-5-phosphate (DXP) to 2-C-methyl-D-erythritol 4-phosphate (MEP).</text>
</comment>
<dbReference type="FunFam" id="3.40.50.720:FF:000045">
    <property type="entry name" value="1-deoxy-D-xylulose 5-phosphate reductoisomerase"/>
    <property type="match status" value="1"/>
</dbReference>
<evidence type="ECO:0000256" key="4">
    <source>
        <dbReference type="ARBA" id="ARBA00022857"/>
    </source>
</evidence>
<feature type="domain" description="DXP reductoisomerase C-terminal" evidence="12">
    <location>
        <begin position="257"/>
        <end position="373"/>
    </location>
</feature>
<dbReference type="EMBL" id="AGEJ01000022">
    <property type="protein sequence ID" value="EMD16304.1"/>
    <property type="molecule type" value="Genomic_DNA"/>
</dbReference>
<dbReference type="GO" id="GO:0016853">
    <property type="term" value="F:isomerase activity"/>
    <property type="evidence" value="ECO:0007669"/>
    <property type="project" value="UniProtKB-KW"/>
</dbReference>
<dbReference type="Pfam" id="PF02670">
    <property type="entry name" value="DXP_reductoisom"/>
    <property type="match status" value="1"/>
</dbReference>
<feature type="binding site" evidence="9">
    <location>
        <position position="195"/>
    </location>
    <ligand>
        <name>1-deoxy-D-xylulose 5-phosphate</name>
        <dbReference type="ChEBI" id="CHEBI:57792"/>
    </ligand>
</feature>
<proteinExistence type="inferred from homology"/>
<feature type="binding site" evidence="9">
    <location>
        <position position="214"/>
    </location>
    <ligand>
        <name>1-deoxy-D-xylulose 5-phosphate</name>
        <dbReference type="ChEBI" id="CHEBI:57792"/>
    </ligand>
</feature>
<feature type="binding site" evidence="9">
    <location>
        <position position="148"/>
    </location>
    <ligand>
        <name>1-deoxy-D-xylulose 5-phosphate</name>
        <dbReference type="ChEBI" id="CHEBI:57792"/>
    </ligand>
</feature>
<feature type="binding site" evidence="9">
    <location>
        <position position="37"/>
    </location>
    <ligand>
        <name>NADPH</name>
        <dbReference type="ChEBI" id="CHEBI:57783"/>
    </ligand>
</feature>
<dbReference type="InterPro" id="IPR013644">
    <property type="entry name" value="DXP_reductoisomerase_C"/>
</dbReference>
<evidence type="ECO:0000256" key="6">
    <source>
        <dbReference type="ARBA" id="ARBA00023211"/>
    </source>
</evidence>
<organism evidence="13 14">
    <name type="scientific">Eggerthia catenaformis OT 569 = DSM 20559</name>
    <dbReference type="NCBI Taxonomy" id="999415"/>
    <lineage>
        <taxon>Bacteria</taxon>
        <taxon>Bacillati</taxon>
        <taxon>Bacillota</taxon>
        <taxon>Erysipelotrichia</taxon>
        <taxon>Erysipelotrichales</taxon>
        <taxon>Coprobacillaceae</taxon>
        <taxon>Eggerthia</taxon>
    </lineage>
</organism>
<dbReference type="AlphaFoldDB" id="M2PL58"/>
<gene>
    <name evidence="9" type="primary">dxr</name>
    <name evidence="13" type="ORF">HMPREF9943_01425</name>
</gene>
<dbReference type="SUPFAM" id="SSF69055">
    <property type="entry name" value="1-deoxy-D-xylulose-5-phosphate reductoisomerase, C-terminal domain"/>
    <property type="match status" value="1"/>
</dbReference>
<protein>
    <recommendedName>
        <fullName evidence="9">1-deoxy-D-xylulose 5-phosphate reductoisomerase</fullName>
        <shortName evidence="9">DXP reductoisomerase</shortName>
        <ecNumber evidence="9">1.1.1.267</ecNumber>
    </recommendedName>
    <alternativeName>
        <fullName evidence="9">1-deoxyxylulose-5-phosphate reductoisomerase</fullName>
    </alternativeName>
    <alternativeName>
        <fullName evidence="9">2-C-methyl-D-erythritol 4-phosphate synthase</fullName>
    </alternativeName>
</protein>